<keyword evidence="1" id="KW-1133">Transmembrane helix</keyword>
<dbReference type="EMBL" id="QNVH01000069">
    <property type="protein sequence ID" value="TDA37518.1"/>
    <property type="molecule type" value="Genomic_DNA"/>
</dbReference>
<accession>A0A523B9B1</accession>
<sequence>MMSSNEKHRSRRAIYLGLTFLAVALVAVATVVMYHPFNQLTGQQKREAYIIVQDMVGRTVNLSSNVQRVVTTLPDTLRLVVMLNATDLVVGVTSYVDMGYANKMEDVLAHPELLNSSIARVGAGGEIDVEKIAEIKPDVVFLYAPYSYLADQIEQRAKVPVVCISAGNSPQEFYKGLRLVAKILGREAQAENVIAYFQAKIQDATNRIPKNQSAPRVYLADWAYRYGVGWTTSTYWPLEVAGGTNVAKEAGLNTTYLR</sequence>
<keyword evidence="1" id="KW-0812">Transmembrane</keyword>
<dbReference type="Proteomes" id="UP000315399">
    <property type="component" value="Unassembled WGS sequence"/>
</dbReference>
<protein>
    <recommendedName>
        <fullName evidence="2">Fe/B12 periplasmic-binding domain-containing protein</fullName>
    </recommendedName>
</protein>
<dbReference type="PROSITE" id="PS50983">
    <property type="entry name" value="FE_B12_PBP"/>
    <property type="match status" value="1"/>
</dbReference>
<keyword evidence="1" id="KW-0472">Membrane</keyword>
<proteinExistence type="predicted"/>
<organism evidence="3 4">
    <name type="scientific">Thermoproteota archaeon</name>
    <dbReference type="NCBI Taxonomy" id="2056631"/>
    <lineage>
        <taxon>Archaea</taxon>
        <taxon>Thermoproteota</taxon>
    </lineage>
</organism>
<gene>
    <name evidence="3" type="ORF">DSO08_05640</name>
</gene>
<evidence type="ECO:0000313" key="3">
    <source>
        <dbReference type="EMBL" id="TDA37518.1"/>
    </source>
</evidence>
<dbReference type="PANTHER" id="PTHR30535:SF34">
    <property type="entry name" value="MOLYBDATE-BINDING PROTEIN MOLA"/>
    <property type="match status" value="1"/>
</dbReference>
<dbReference type="AlphaFoldDB" id="A0A523B9B1"/>
<evidence type="ECO:0000259" key="2">
    <source>
        <dbReference type="PROSITE" id="PS50983"/>
    </source>
</evidence>
<evidence type="ECO:0000313" key="4">
    <source>
        <dbReference type="Proteomes" id="UP000315399"/>
    </source>
</evidence>
<comment type="caution">
    <text evidence="3">The sequence shown here is derived from an EMBL/GenBank/DDBJ whole genome shotgun (WGS) entry which is preliminary data.</text>
</comment>
<name>A0A523B9B1_9CREN</name>
<dbReference type="SUPFAM" id="SSF53807">
    <property type="entry name" value="Helical backbone' metal receptor"/>
    <property type="match status" value="1"/>
</dbReference>
<dbReference type="InterPro" id="IPR050902">
    <property type="entry name" value="ABC_Transporter_SBP"/>
</dbReference>
<reference evidence="3 4" key="1">
    <citation type="journal article" date="2019" name="Nat. Microbiol.">
        <title>Expanding anaerobic alkane metabolism in the domain of Archaea.</title>
        <authorList>
            <person name="Wang Y."/>
            <person name="Wegener G."/>
            <person name="Hou J."/>
            <person name="Wang F."/>
            <person name="Xiao X."/>
        </authorList>
    </citation>
    <scope>NUCLEOTIDE SEQUENCE [LARGE SCALE GENOMIC DNA]</scope>
    <source>
        <strain evidence="3">WYZ-LMO10</strain>
    </source>
</reference>
<dbReference type="Pfam" id="PF01497">
    <property type="entry name" value="Peripla_BP_2"/>
    <property type="match status" value="1"/>
</dbReference>
<feature type="transmembrane region" description="Helical" evidence="1">
    <location>
        <begin position="12"/>
        <end position="34"/>
    </location>
</feature>
<dbReference type="PANTHER" id="PTHR30535">
    <property type="entry name" value="VITAMIN B12-BINDING PROTEIN"/>
    <property type="match status" value="1"/>
</dbReference>
<feature type="domain" description="Fe/B12 periplasmic-binding" evidence="2">
    <location>
        <begin position="68"/>
        <end position="258"/>
    </location>
</feature>
<dbReference type="Gene3D" id="3.40.50.1980">
    <property type="entry name" value="Nitrogenase molybdenum iron protein domain"/>
    <property type="match status" value="2"/>
</dbReference>
<dbReference type="InterPro" id="IPR002491">
    <property type="entry name" value="ABC_transptr_periplasmic_BD"/>
</dbReference>
<evidence type="ECO:0000256" key="1">
    <source>
        <dbReference type="SAM" id="Phobius"/>
    </source>
</evidence>